<keyword evidence="6 12" id="KW-0812">Transmembrane</keyword>
<dbReference type="GO" id="GO:0015293">
    <property type="term" value="F:symporter activity"/>
    <property type="evidence" value="ECO:0007669"/>
    <property type="project" value="UniProtKB-UniRule"/>
</dbReference>
<dbReference type="Proteomes" id="UP000004358">
    <property type="component" value="Unassembled WGS sequence"/>
</dbReference>
<keyword evidence="3 12" id="KW-0813">Transport</keyword>
<reference evidence="15 16" key="1">
    <citation type="submission" date="2006-02" db="EMBL/GenBank/DDBJ databases">
        <authorList>
            <person name="Amann R."/>
            <person name="Ferriera S."/>
            <person name="Johnson J."/>
            <person name="Kravitz S."/>
            <person name="Halpern A."/>
            <person name="Remington K."/>
            <person name="Beeson K."/>
            <person name="Tran B."/>
            <person name="Rogers Y.-H."/>
            <person name="Friedman R."/>
            <person name="Venter J.C."/>
        </authorList>
    </citation>
    <scope>NUCLEOTIDE SEQUENCE [LARGE SCALE GENOMIC DNA]</scope>
    <source>
        <strain evidence="15 16">DSM 3645</strain>
    </source>
</reference>
<dbReference type="OrthoDB" id="9805577at2"/>
<feature type="domain" description="K+ potassium transporter C-terminal" evidence="14">
    <location>
        <begin position="484"/>
        <end position="632"/>
    </location>
</feature>
<dbReference type="HAMAP" id="MF_01522">
    <property type="entry name" value="Kup"/>
    <property type="match status" value="1"/>
</dbReference>
<feature type="transmembrane region" description="Helical" evidence="12">
    <location>
        <begin position="222"/>
        <end position="243"/>
    </location>
</feature>
<feature type="transmembrane region" description="Helical" evidence="12">
    <location>
        <begin position="57"/>
        <end position="78"/>
    </location>
</feature>
<feature type="transmembrane region" description="Helical" evidence="12">
    <location>
        <begin position="149"/>
        <end position="167"/>
    </location>
</feature>
<dbReference type="eggNOG" id="COG3158">
    <property type="taxonomic scope" value="Bacteria"/>
</dbReference>
<gene>
    <name evidence="12" type="primary">kup</name>
    <name evidence="15" type="ORF">DSM3645_14920</name>
</gene>
<evidence type="ECO:0000259" key="14">
    <source>
        <dbReference type="Pfam" id="PF22776"/>
    </source>
</evidence>
<comment type="similarity">
    <text evidence="2 12">Belongs to the HAK/KUP transporter (TC 2.A.72) family.</text>
</comment>
<protein>
    <recommendedName>
        <fullName evidence="12">Probable potassium transport system protein Kup</fullName>
    </recommendedName>
</protein>
<evidence type="ECO:0000256" key="4">
    <source>
        <dbReference type="ARBA" id="ARBA00022475"/>
    </source>
</evidence>
<dbReference type="InterPro" id="IPR053951">
    <property type="entry name" value="K_trans_N"/>
</dbReference>
<dbReference type="Pfam" id="PF02705">
    <property type="entry name" value="K_trans"/>
    <property type="match status" value="1"/>
</dbReference>
<proteinExistence type="inferred from homology"/>
<organism evidence="15 16">
    <name type="scientific">Blastopirellula marina DSM 3645</name>
    <dbReference type="NCBI Taxonomy" id="314230"/>
    <lineage>
        <taxon>Bacteria</taxon>
        <taxon>Pseudomonadati</taxon>
        <taxon>Planctomycetota</taxon>
        <taxon>Planctomycetia</taxon>
        <taxon>Pirellulales</taxon>
        <taxon>Pirellulaceae</taxon>
        <taxon>Blastopirellula</taxon>
    </lineage>
</organism>
<feature type="transmembrane region" description="Helical" evidence="12">
    <location>
        <begin position="433"/>
        <end position="452"/>
    </location>
</feature>
<sequence>MSVDQATPEGDQRLGSWAKLSLVALGVVYGDIGTSPLYAVRECFRAEHAVAASHDHVLGVLSLIFWALAIVISTKYLIFILQADNEGEGGILALAALVSSDESNASYRRWAIFTLGLLGGSLLYADGMITPAISVLSAVEGLEVAAPALDPYIEPITIAILVGLFLFQSRGTARVGTVFGPIMLVWFATLACMGIQHIVQSPQVFLAINPLYAIRLLLENGLSGYLVLGSVFLVVTGGEALYADMGHFGKQPIRISWYYVVLPALLLNYFGQGAFLLEHPEGARNPFYLMAPDWALYPLVILSTMATVIASQAVITGAFSLTLQAVQLGYSPRMTIRHTSAEQMGQIYIPLVNWALMFACIGLVLGFRSSDNLAAAYGVAVTITMVITTVLFFLLTRMRWKWSLPAALGLCGIFLAVDLAFLGANLFKISNGGWFPLLVAGGAYTLMSTWMAGQRLLAKRLRERALSIELYIADLMNEPPVRVSGVSVYLTGNPVGTPPALRHNVRHNKVLHEQIVLLTVVTANVPHVRLAKRVEFEEIGEGFFRILINYGFMDTPHIPLTLATLTNAPLNLQGEDVTYFLGTERLLATHRPGMALWREKLFAWMSRNAQPATAYFYLPPEQVVEIGSQVEL</sequence>
<dbReference type="GO" id="GO:0015079">
    <property type="term" value="F:potassium ion transmembrane transporter activity"/>
    <property type="evidence" value="ECO:0007669"/>
    <property type="project" value="UniProtKB-UniRule"/>
</dbReference>
<feature type="transmembrane region" description="Helical" evidence="12">
    <location>
        <begin position="295"/>
        <end position="326"/>
    </location>
</feature>
<dbReference type="InterPro" id="IPR003855">
    <property type="entry name" value="K+_transporter"/>
</dbReference>
<dbReference type="AlphaFoldDB" id="A3ZSI8"/>
<feature type="domain" description="K+ potassium transporter integral membrane" evidence="13">
    <location>
        <begin position="21"/>
        <end position="472"/>
    </location>
</feature>
<evidence type="ECO:0000256" key="7">
    <source>
        <dbReference type="ARBA" id="ARBA00022847"/>
    </source>
</evidence>
<feature type="transmembrane region" description="Helical" evidence="12">
    <location>
        <begin position="255"/>
        <end position="275"/>
    </location>
</feature>
<evidence type="ECO:0000256" key="10">
    <source>
        <dbReference type="ARBA" id="ARBA00023065"/>
    </source>
</evidence>
<evidence type="ECO:0000256" key="1">
    <source>
        <dbReference type="ARBA" id="ARBA00004141"/>
    </source>
</evidence>
<comment type="subcellular location">
    <subcellularLocation>
        <location evidence="12">Cell membrane</location>
        <topology evidence="12">Multi-pass membrane protein</topology>
    </subcellularLocation>
    <subcellularLocation>
        <location evidence="1">Membrane</location>
        <topology evidence="1">Multi-pass membrane protein</topology>
    </subcellularLocation>
</comment>
<dbReference type="InterPro" id="IPR023051">
    <property type="entry name" value="Kup"/>
</dbReference>
<accession>A3ZSI8</accession>
<feature type="transmembrane region" description="Helical" evidence="12">
    <location>
        <begin position="179"/>
        <end position="199"/>
    </location>
</feature>
<dbReference type="PANTHER" id="PTHR30540">
    <property type="entry name" value="OSMOTIC STRESS POTASSIUM TRANSPORTER"/>
    <property type="match status" value="1"/>
</dbReference>
<dbReference type="Pfam" id="PF22776">
    <property type="entry name" value="K_trans_C"/>
    <property type="match status" value="1"/>
</dbReference>
<dbReference type="PANTHER" id="PTHR30540:SF79">
    <property type="entry name" value="LOW AFFINITY POTASSIUM TRANSPORT SYSTEM PROTEIN KUP"/>
    <property type="match status" value="1"/>
</dbReference>
<keyword evidence="7 12" id="KW-0769">Symport</keyword>
<comment type="function">
    <text evidence="12">Transport of potassium into the cell. Likely operates as a K(+):H(+) symporter.</text>
</comment>
<keyword evidence="5 12" id="KW-0633">Potassium transport</keyword>
<name>A3ZSI8_9BACT</name>
<evidence type="ECO:0000256" key="2">
    <source>
        <dbReference type="ARBA" id="ARBA00007019"/>
    </source>
</evidence>
<evidence type="ECO:0000256" key="3">
    <source>
        <dbReference type="ARBA" id="ARBA00022448"/>
    </source>
</evidence>
<evidence type="ECO:0000259" key="13">
    <source>
        <dbReference type="Pfam" id="PF02705"/>
    </source>
</evidence>
<feature type="transmembrane region" description="Helical" evidence="12">
    <location>
        <begin position="407"/>
        <end position="427"/>
    </location>
</feature>
<evidence type="ECO:0000256" key="12">
    <source>
        <dbReference type="HAMAP-Rule" id="MF_01522"/>
    </source>
</evidence>
<feature type="transmembrane region" description="Helical" evidence="12">
    <location>
        <begin position="373"/>
        <end position="395"/>
    </location>
</feature>
<evidence type="ECO:0000313" key="15">
    <source>
        <dbReference type="EMBL" id="EAQ80648.1"/>
    </source>
</evidence>
<evidence type="ECO:0000313" key="16">
    <source>
        <dbReference type="Proteomes" id="UP000004358"/>
    </source>
</evidence>
<evidence type="ECO:0000256" key="11">
    <source>
        <dbReference type="ARBA" id="ARBA00023136"/>
    </source>
</evidence>
<dbReference type="EMBL" id="AANZ01000008">
    <property type="protein sequence ID" value="EAQ80648.1"/>
    <property type="molecule type" value="Genomic_DNA"/>
</dbReference>
<keyword evidence="10 12" id="KW-0406">Ion transport</keyword>
<evidence type="ECO:0000256" key="8">
    <source>
        <dbReference type="ARBA" id="ARBA00022958"/>
    </source>
</evidence>
<dbReference type="GO" id="GO:0005886">
    <property type="term" value="C:plasma membrane"/>
    <property type="evidence" value="ECO:0007669"/>
    <property type="project" value="UniProtKB-SubCell"/>
</dbReference>
<dbReference type="RefSeq" id="WP_002650881.1">
    <property type="nucleotide sequence ID" value="NZ_CH672376.1"/>
</dbReference>
<keyword evidence="8 12" id="KW-0630">Potassium</keyword>
<keyword evidence="9 12" id="KW-1133">Transmembrane helix</keyword>
<feature type="transmembrane region" description="Helical" evidence="12">
    <location>
        <begin position="347"/>
        <end position="367"/>
    </location>
</feature>
<comment type="catalytic activity">
    <reaction evidence="12">
        <text>K(+)(in) + H(+)(in) = K(+)(out) + H(+)(out)</text>
        <dbReference type="Rhea" id="RHEA:28490"/>
        <dbReference type="ChEBI" id="CHEBI:15378"/>
        <dbReference type="ChEBI" id="CHEBI:29103"/>
    </reaction>
</comment>
<evidence type="ECO:0000256" key="5">
    <source>
        <dbReference type="ARBA" id="ARBA00022538"/>
    </source>
</evidence>
<dbReference type="InterPro" id="IPR053952">
    <property type="entry name" value="K_trans_C"/>
</dbReference>
<dbReference type="STRING" id="314230.DSM3645_14920"/>
<dbReference type="HOGENOM" id="CLU_008142_4_2_0"/>
<keyword evidence="11 12" id="KW-0472">Membrane</keyword>
<keyword evidence="4 12" id="KW-1003">Cell membrane</keyword>
<evidence type="ECO:0000256" key="9">
    <source>
        <dbReference type="ARBA" id="ARBA00022989"/>
    </source>
</evidence>
<feature type="transmembrane region" description="Helical" evidence="12">
    <location>
        <begin position="110"/>
        <end position="129"/>
    </location>
</feature>
<evidence type="ECO:0000256" key="6">
    <source>
        <dbReference type="ARBA" id="ARBA00022692"/>
    </source>
</evidence>
<comment type="caution">
    <text evidence="15">The sequence shown here is derived from an EMBL/GenBank/DDBJ whole genome shotgun (WGS) entry which is preliminary data.</text>
</comment>